<organism evidence="1 2">
    <name type="scientific">Plectus sambesii</name>
    <dbReference type="NCBI Taxonomy" id="2011161"/>
    <lineage>
        <taxon>Eukaryota</taxon>
        <taxon>Metazoa</taxon>
        <taxon>Ecdysozoa</taxon>
        <taxon>Nematoda</taxon>
        <taxon>Chromadorea</taxon>
        <taxon>Plectida</taxon>
        <taxon>Plectina</taxon>
        <taxon>Plectoidea</taxon>
        <taxon>Plectidae</taxon>
        <taxon>Plectus</taxon>
    </lineage>
</organism>
<name>A0A914WQ67_9BILA</name>
<evidence type="ECO:0000313" key="2">
    <source>
        <dbReference type="WBParaSite" id="PSAMB.scaffold451size50595.g5991.t1"/>
    </source>
</evidence>
<keyword evidence="1" id="KW-1185">Reference proteome</keyword>
<accession>A0A914WQ67</accession>
<reference evidence="2" key="1">
    <citation type="submission" date="2022-11" db="UniProtKB">
        <authorList>
            <consortium name="WormBaseParasite"/>
        </authorList>
    </citation>
    <scope>IDENTIFICATION</scope>
</reference>
<evidence type="ECO:0000313" key="1">
    <source>
        <dbReference type="Proteomes" id="UP000887566"/>
    </source>
</evidence>
<dbReference type="AlphaFoldDB" id="A0A914WQ67"/>
<dbReference type="Proteomes" id="UP000887566">
    <property type="component" value="Unplaced"/>
</dbReference>
<proteinExistence type="predicted"/>
<sequence>MMCATRFPRPRRGAILEMRAPPSLSPSPNRGGRVVRPIGGCCLLPSGVFFAMPPVNVNQEESVDVVPCASVDCWQSSSTVLWGLTWSSYAAAMRIYHAVRPARHPSATFCNCRRRRLTFDSIE</sequence>
<protein>
    <submittedName>
        <fullName evidence="2">Uncharacterized protein</fullName>
    </submittedName>
</protein>
<dbReference type="WBParaSite" id="PSAMB.scaffold451size50595.g5991.t1">
    <property type="protein sequence ID" value="PSAMB.scaffold451size50595.g5991.t1"/>
    <property type="gene ID" value="PSAMB.scaffold451size50595.g5991"/>
</dbReference>